<feature type="transmembrane region" description="Helical" evidence="5">
    <location>
        <begin position="5"/>
        <end position="22"/>
    </location>
</feature>
<proteinExistence type="predicted"/>
<feature type="transmembrane region" description="Helical" evidence="5">
    <location>
        <begin position="91"/>
        <end position="109"/>
    </location>
</feature>
<reference evidence="7 8" key="1">
    <citation type="journal article" date="2013" name="Int. J. Syst. Evol. Microbiol.">
        <title>Aquimarina gracilis sp. nov., isolated from the gut microflora of a mussel, Mytilus coruscus, and emended description of Aquimarina spongiae.</title>
        <authorList>
            <person name="Park S.C."/>
            <person name="Choe H.N."/>
            <person name="Baik K.S."/>
            <person name="Seong C.N."/>
        </authorList>
    </citation>
    <scope>NUCLEOTIDE SEQUENCE [LARGE SCALE GENOMIC DNA]</scope>
    <source>
        <strain evidence="7 8">PSC32</strain>
    </source>
</reference>
<comment type="subcellular location">
    <subcellularLocation>
        <location evidence="1">Membrane</location>
        <topology evidence="1">Multi-pass membrane protein</topology>
    </subcellularLocation>
</comment>
<dbReference type="PANTHER" id="PTHR22911:SF6">
    <property type="entry name" value="SOLUTE CARRIER FAMILY 35 MEMBER G1"/>
    <property type="match status" value="1"/>
</dbReference>
<dbReference type="RefSeq" id="WP_324182149.1">
    <property type="nucleotide sequence ID" value="NZ_BAABAW010000023.1"/>
</dbReference>
<evidence type="ECO:0000259" key="6">
    <source>
        <dbReference type="Pfam" id="PF00892"/>
    </source>
</evidence>
<keyword evidence="2 5" id="KW-0812">Transmembrane</keyword>
<feature type="transmembrane region" description="Helical" evidence="5">
    <location>
        <begin position="116"/>
        <end position="134"/>
    </location>
</feature>
<gene>
    <name evidence="7" type="ORF">U6A24_21800</name>
</gene>
<comment type="caution">
    <text evidence="7">The sequence shown here is derived from an EMBL/GenBank/DDBJ whole genome shotgun (WGS) entry which is preliminary data.</text>
</comment>
<name>A0ABU6A209_9FLAO</name>
<evidence type="ECO:0000313" key="8">
    <source>
        <dbReference type="Proteomes" id="UP001327027"/>
    </source>
</evidence>
<organism evidence="7 8">
    <name type="scientific">Aquimarina gracilis</name>
    <dbReference type="NCBI Taxonomy" id="874422"/>
    <lineage>
        <taxon>Bacteria</taxon>
        <taxon>Pseudomonadati</taxon>
        <taxon>Bacteroidota</taxon>
        <taxon>Flavobacteriia</taxon>
        <taxon>Flavobacteriales</taxon>
        <taxon>Flavobacteriaceae</taxon>
        <taxon>Aquimarina</taxon>
    </lineage>
</organism>
<evidence type="ECO:0000256" key="1">
    <source>
        <dbReference type="ARBA" id="ARBA00004141"/>
    </source>
</evidence>
<feature type="domain" description="EamA" evidence="6">
    <location>
        <begin position="3"/>
        <end position="131"/>
    </location>
</feature>
<keyword evidence="3 5" id="KW-1133">Transmembrane helix</keyword>
<evidence type="ECO:0000256" key="5">
    <source>
        <dbReference type="SAM" id="Phobius"/>
    </source>
</evidence>
<dbReference type="PANTHER" id="PTHR22911">
    <property type="entry name" value="ACYL-MALONYL CONDENSING ENZYME-RELATED"/>
    <property type="match status" value="1"/>
</dbReference>
<evidence type="ECO:0000313" key="7">
    <source>
        <dbReference type="EMBL" id="MEB3348126.1"/>
    </source>
</evidence>
<dbReference type="InterPro" id="IPR037185">
    <property type="entry name" value="EmrE-like"/>
</dbReference>
<protein>
    <submittedName>
        <fullName evidence="7">DMT family transporter</fullName>
    </submittedName>
</protein>
<dbReference type="InterPro" id="IPR000620">
    <property type="entry name" value="EamA_dom"/>
</dbReference>
<accession>A0ABU6A209</accession>
<evidence type="ECO:0000256" key="4">
    <source>
        <dbReference type="ARBA" id="ARBA00023136"/>
    </source>
</evidence>
<dbReference type="Pfam" id="PF00892">
    <property type="entry name" value="EamA"/>
    <property type="match status" value="2"/>
</dbReference>
<keyword evidence="4 5" id="KW-0472">Membrane</keyword>
<sequence>MKKAIYFMLLSAVSFTAMNLIVKHLSHFGSGQLVLFRAFGSLFFTMTYLLWHKIPILGNQKALLVYRGLVGVTSMGLFFMSVNYLPIGSAVSLRYISPIFATVLAVFFLREKVKPVQWIFFLMAFAGVLMIKGFDPNIDSFGLVLVLASALFSGMVYVIINKIGHGDHPVVIVNYFMWISVIVGGILALFKWNTPVGIEWLMLLSLGVFGYFGQLFMTKAFQSQATNKIVSLKYIEVVFTMVAGVLLFSDSYPWLSLVGTLLVITGLILNIWYRR</sequence>
<feature type="transmembrane region" description="Helical" evidence="5">
    <location>
        <begin position="140"/>
        <end position="160"/>
    </location>
</feature>
<keyword evidence="8" id="KW-1185">Reference proteome</keyword>
<dbReference type="Proteomes" id="UP001327027">
    <property type="component" value="Unassembled WGS sequence"/>
</dbReference>
<evidence type="ECO:0000256" key="3">
    <source>
        <dbReference type="ARBA" id="ARBA00022989"/>
    </source>
</evidence>
<feature type="transmembrane region" description="Helical" evidence="5">
    <location>
        <begin position="172"/>
        <end position="192"/>
    </location>
</feature>
<feature type="transmembrane region" description="Helical" evidence="5">
    <location>
        <begin position="63"/>
        <end position="85"/>
    </location>
</feature>
<dbReference type="EMBL" id="JAYKLX010000011">
    <property type="protein sequence ID" value="MEB3348126.1"/>
    <property type="molecule type" value="Genomic_DNA"/>
</dbReference>
<dbReference type="SUPFAM" id="SSF103481">
    <property type="entry name" value="Multidrug resistance efflux transporter EmrE"/>
    <property type="match status" value="2"/>
</dbReference>
<feature type="transmembrane region" description="Helical" evidence="5">
    <location>
        <begin position="229"/>
        <end position="248"/>
    </location>
</feature>
<feature type="transmembrane region" description="Helical" evidence="5">
    <location>
        <begin position="34"/>
        <end position="51"/>
    </location>
</feature>
<feature type="domain" description="EamA" evidence="6">
    <location>
        <begin position="141"/>
        <end position="271"/>
    </location>
</feature>
<feature type="transmembrane region" description="Helical" evidence="5">
    <location>
        <begin position="198"/>
        <end position="217"/>
    </location>
</feature>
<evidence type="ECO:0000256" key="2">
    <source>
        <dbReference type="ARBA" id="ARBA00022692"/>
    </source>
</evidence>
<feature type="transmembrane region" description="Helical" evidence="5">
    <location>
        <begin position="254"/>
        <end position="273"/>
    </location>
</feature>
<dbReference type="Gene3D" id="1.10.3730.20">
    <property type="match status" value="1"/>
</dbReference>